<evidence type="ECO:0000256" key="2">
    <source>
        <dbReference type="SAM" id="Phobius"/>
    </source>
</evidence>
<keyword evidence="2" id="KW-0472">Membrane</keyword>
<feature type="transmembrane region" description="Helical" evidence="2">
    <location>
        <begin position="119"/>
        <end position="135"/>
    </location>
</feature>
<protein>
    <recommendedName>
        <fullName evidence="3">DUF4328 domain-containing protein</fullName>
    </recommendedName>
</protein>
<reference evidence="4 5" key="1">
    <citation type="submission" date="2016-10" db="EMBL/GenBank/DDBJ databases">
        <authorList>
            <person name="de Groot N.N."/>
        </authorList>
    </citation>
    <scope>NUCLEOTIDE SEQUENCE [LARGE SCALE GENOMIC DNA]</scope>
    <source>
        <strain evidence="4 5">CGMCC 4.6533</strain>
    </source>
</reference>
<dbReference type="EMBL" id="FNDJ01000013">
    <property type="protein sequence ID" value="SDJ93126.1"/>
    <property type="molecule type" value="Genomic_DNA"/>
</dbReference>
<keyword evidence="2" id="KW-1133">Transmembrane helix</keyword>
<dbReference type="OrthoDB" id="4174975at2"/>
<organism evidence="4 5">
    <name type="scientific">Nonomuraea jiangxiensis</name>
    <dbReference type="NCBI Taxonomy" id="633440"/>
    <lineage>
        <taxon>Bacteria</taxon>
        <taxon>Bacillati</taxon>
        <taxon>Actinomycetota</taxon>
        <taxon>Actinomycetes</taxon>
        <taxon>Streptosporangiales</taxon>
        <taxon>Streptosporangiaceae</taxon>
        <taxon>Nonomuraea</taxon>
    </lineage>
</organism>
<keyword evidence="5" id="KW-1185">Reference proteome</keyword>
<feature type="transmembrane region" description="Helical" evidence="2">
    <location>
        <begin position="156"/>
        <end position="178"/>
    </location>
</feature>
<feature type="region of interest" description="Disordered" evidence="1">
    <location>
        <begin position="223"/>
        <end position="249"/>
    </location>
</feature>
<name>A0A1G8XRR0_9ACTN</name>
<proteinExistence type="predicted"/>
<keyword evidence="2" id="KW-0812">Transmembrane</keyword>
<evidence type="ECO:0000313" key="5">
    <source>
        <dbReference type="Proteomes" id="UP000199202"/>
    </source>
</evidence>
<feature type="transmembrane region" description="Helical" evidence="2">
    <location>
        <begin position="190"/>
        <end position="213"/>
    </location>
</feature>
<sequence length="249" mass="26801">MPAPISPPEGLHVIHPPHGRLRPVGGVALLAIAGVVCDSLVGVATAGIDLWYASLVDRMIADTDSVSGVAIRTGELLVLGSEVARVFTFFVAAAGFLAWLFRVRTNAVSLSLNGHRHGRFWLVAGWMFPIGWFWVPRQIVDDIWRASTPPGSAKGLINAWWATWLIAWVTARTTWGLLNLFPFDLEGIAFALRLEVVGIGLMLIAAVLAIAVIRKITNAQEVLRSTPPPDPTPSRPPFLPGVPESGAAL</sequence>
<dbReference type="AlphaFoldDB" id="A0A1G8XRR0"/>
<evidence type="ECO:0000259" key="3">
    <source>
        <dbReference type="Pfam" id="PF14219"/>
    </source>
</evidence>
<feature type="transmembrane region" description="Helical" evidence="2">
    <location>
        <begin position="76"/>
        <end position="99"/>
    </location>
</feature>
<dbReference type="Proteomes" id="UP000199202">
    <property type="component" value="Unassembled WGS sequence"/>
</dbReference>
<gene>
    <name evidence="4" type="ORF">SAMN05421869_11353</name>
</gene>
<feature type="transmembrane region" description="Helical" evidence="2">
    <location>
        <begin position="27"/>
        <end position="55"/>
    </location>
</feature>
<dbReference type="Pfam" id="PF14219">
    <property type="entry name" value="DUF4328"/>
    <property type="match status" value="1"/>
</dbReference>
<dbReference type="STRING" id="633440.SAMN05421869_11353"/>
<feature type="domain" description="DUF4328" evidence="3">
    <location>
        <begin position="65"/>
        <end position="217"/>
    </location>
</feature>
<evidence type="ECO:0000256" key="1">
    <source>
        <dbReference type="SAM" id="MobiDB-lite"/>
    </source>
</evidence>
<accession>A0A1G8XRR0</accession>
<dbReference type="InterPro" id="IPR025565">
    <property type="entry name" value="DUF4328"/>
</dbReference>
<feature type="compositionally biased region" description="Pro residues" evidence="1">
    <location>
        <begin position="226"/>
        <end position="240"/>
    </location>
</feature>
<evidence type="ECO:0000313" key="4">
    <source>
        <dbReference type="EMBL" id="SDJ93126.1"/>
    </source>
</evidence>